<protein>
    <submittedName>
        <fullName evidence="1">Uncharacterized protein</fullName>
    </submittedName>
</protein>
<dbReference type="OrthoDB" id="9812205at2"/>
<keyword evidence="2" id="KW-1185">Reference proteome</keyword>
<evidence type="ECO:0000313" key="1">
    <source>
        <dbReference type="EMBL" id="AXF86590.1"/>
    </source>
</evidence>
<dbReference type="Gene3D" id="2.20.25.10">
    <property type="match status" value="1"/>
</dbReference>
<dbReference type="RefSeq" id="WP_114563647.1">
    <property type="nucleotide sequence ID" value="NZ_CP031124.1"/>
</dbReference>
<dbReference type="EMBL" id="CP031124">
    <property type="protein sequence ID" value="AXF86590.1"/>
    <property type="molecule type" value="Genomic_DNA"/>
</dbReference>
<gene>
    <name evidence="1" type="ORF">DTO96_102345</name>
</gene>
<dbReference type="Pfam" id="PF03966">
    <property type="entry name" value="Trm112p"/>
    <property type="match status" value="1"/>
</dbReference>
<dbReference type="InterPro" id="IPR005651">
    <property type="entry name" value="Trm112-like"/>
</dbReference>
<dbReference type="AlphaFoldDB" id="A0A345DE02"/>
<evidence type="ECO:0000313" key="2">
    <source>
        <dbReference type="Proteomes" id="UP000252182"/>
    </source>
</evidence>
<name>A0A345DE02_9BURK</name>
<reference evidence="2" key="1">
    <citation type="submission" date="2018-07" db="EMBL/GenBank/DDBJ databases">
        <authorList>
            <person name="Kim H."/>
        </authorList>
    </citation>
    <scope>NUCLEOTIDE SEQUENCE [LARGE SCALE GENOMIC DNA]</scope>
    <source>
        <strain evidence="2">F02</strain>
    </source>
</reference>
<dbReference type="Proteomes" id="UP000252182">
    <property type="component" value="Chromosome"/>
</dbReference>
<proteinExistence type="predicted"/>
<accession>A0A345DE02</accession>
<sequence length="67" mass="7061">MSNPSWLNVLRCPQCKGELTQAEHEGAAGLSCTADALFYPIRDGMPIMLIEQAIALNAVADVAADAS</sequence>
<dbReference type="SUPFAM" id="SSF158997">
    <property type="entry name" value="Trm112p-like"/>
    <property type="match status" value="1"/>
</dbReference>
<organism evidence="1 2">
    <name type="scientific">Ephemeroptericola cinctiostellae</name>
    <dbReference type="NCBI Taxonomy" id="2268024"/>
    <lineage>
        <taxon>Bacteria</taxon>
        <taxon>Pseudomonadati</taxon>
        <taxon>Pseudomonadota</taxon>
        <taxon>Betaproteobacteria</taxon>
        <taxon>Burkholderiales</taxon>
        <taxon>Burkholderiaceae</taxon>
        <taxon>Ephemeroptericola</taxon>
    </lineage>
</organism>
<dbReference type="KEGG" id="hyf:DTO96_102345"/>